<evidence type="ECO:0000313" key="1">
    <source>
        <dbReference type="EMBL" id="OLY81066.1"/>
    </source>
</evidence>
<proteinExistence type="predicted"/>
<keyword evidence="2" id="KW-1185">Reference proteome</keyword>
<gene>
    <name evidence="1" type="ORF">AYI68_g4833</name>
</gene>
<organism evidence="1 2">
    <name type="scientific">Smittium mucronatum</name>
    <dbReference type="NCBI Taxonomy" id="133383"/>
    <lineage>
        <taxon>Eukaryota</taxon>
        <taxon>Fungi</taxon>
        <taxon>Fungi incertae sedis</taxon>
        <taxon>Zoopagomycota</taxon>
        <taxon>Kickxellomycotina</taxon>
        <taxon>Harpellomycetes</taxon>
        <taxon>Harpellales</taxon>
        <taxon>Legeriomycetaceae</taxon>
        <taxon>Smittium</taxon>
    </lineage>
</organism>
<reference evidence="1 2" key="1">
    <citation type="journal article" date="2016" name="Mol. Biol. Evol.">
        <title>Genome-Wide Survey of Gut Fungi (Harpellales) Reveals the First Horizontally Transferred Ubiquitin Gene from a Mosquito Host.</title>
        <authorList>
            <person name="Wang Y."/>
            <person name="White M.M."/>
            <person name="Kvist S."/>
            <person name="Moncalvo J.M."/>
        </authorList>
    </citation>
    <scope>NUCLEOTIDE SEQUENCE [LARGE SCALE GENOMIC DNA]</scope>
    <source>
        <strain evidence="1 2">ALG-7-W6</strain>
    </source>
</reference>
<comment type="caution">
    <text evidence="1">The sequence shown here is derived from an EMBL/GenBank/DDBJ whole genome shotgun (WGS) entry which is preliminary data.</text>
</comment>
<sequence length="164" mass="19033">MSKFLGLERVFWDYRKTLKDGKTGIYGLRRNGYWLKWDRACVIAVWGMQQLGEDFTHVLPKCFELEIPAILDSQVLNKDFGGYQRKVSETSCKFNQYRAPNSTFSDTAYNNLDGIYSLGYRRADFNSPGLAIVFKYLNDETFLRQMIIDSGITTMIEILVYKTT</sequence>
<protein>
    <submittedName>
        <fullName evidence="1">Uncharacterized protein</fullName>
    </submittedName>
</protein>
<dbReference type="Proteomes" id="UP000187455">
    <property type="component" value="Unassembled WGS sequence"/>
</dbReference>
<accession>A0A1R0GVY1</accession>
<evidence type="ECO:0000313" key="2">
    <source>
        <dbReference type="Proteomes" id="UP000187455"/>
    </source>
</evidence>
<dbReference type="AlphaFoldDB" id="A0A1R0GVY1"/>
<name>A0A1R0GVY1_9FUNG</name>
<dbReference type="EMBL" id="LSSL01002815">
    <property type="protein sequence ID" value="OLY81066.1"/>
    <property type="molecule type" value="Genomic_DNA"/>
</dbReference>